<evidence type="ECO:0000256" key="1">
    <source>
        <dbReference type="SAM" id="Phobius"/>
    </source>
</evidence>
<feature type="transmembrane region" description="Helical" evidence="1">
    <location>
        <begin position="20"/>
        <end position="40"/>
    </location>
</feature>
<organism evidence="2 3">
    <name type="scientific">Leersia perrieri</name>
    <dbReference type="NCBI Taxonomy" id="77586"/>
    <lineage>
        <taxon>Eukaryota</taxon>
        <taxon>Viridiplantae</taxon>
        <taxon>Streptophyta</taxon>
        <taxon>Embryophyta</taxon>
        <taxon>Tracheophyta</taxon>
        <taxon>Spermatophyta</taxon>
        <taxon>Magnoliopsida</taxon>
        <taxon>Liliopsida</taxon>
        <taxon>Poales</taxon>
        <taxon>Poaceae</taxon>
        <taxon>BOP clade</taxon>
        <taxon>Oryzoideae</taxon>
        <taxon>Oryzeae</taxon>
        <taxon>Oryzinae</taxon>
        <taxon>Leersia</taxon>
    </lineage>
</organism>
<accession>A0A0D9XGU0</accession>
<name>A0A0D9XGU0_9ORYZ</name>
<protein>
    <submittedName>
        <fullName evidence="2">Uncharacterized protein</fullName>
    </submittedName>
</protein>
<keyword evidence="1" id="KW-1133">Transmembrane helix</keyword>
<evidence type="ECO:0000313" key="3">
    <source>
        <dbReference type="Proteomes" id="UP000032180"/>
    </source>
</evidence>
<keyword evidence="1" id="KW-0472">Membrane</keyword>
<dbReference type="Gramene" id="LPERR09G15640.2">
    <property type="protein sequence ID" value="LPERR09G15640.2"/>
    <property type="gene ID" value="LPERR09G15640"/>
</dbReference>
<dbReference type="EnsemblPlants" id="LPERR09G15640.2">
    <property type="protein sequence ID" value="LPERR09G15640.2"/>
    <property type="gene ID" value="LPERR09G15640"/>
</dbReference>
<evidence type="ECO:0000313" key="2">
    <source>
        <dbReference type="EnsemblPlants" id="LPERR09G15640.2"/>
    </source>
</evidence>
<dbReference type="HOGENOM" id="CLU_2641690_0_0_1"/>
<reference evidence="2 3" key="1">
    <citation type="submission" date="2012-08" db="EMBL/GenBank/DDBJ databases">
        <title>Oryza genome evolution.</title>
        <authorList>
            <person name="Wing R.A."/>
        </authorList>
    </citation>
    <scope>NUCLEOTIDE SEQUENCE</scope>
</reference>
<keyword evidence="1" id="KW-0812">Transmembrane</keyword>
<reference evidence="3" key="2">
    <citation type="submission" date="2013-12" db="EMBL/GenBank/DDBJ databases">
        <authorList>
            <person name="Yu Y."/>
            <person name="Lee S."/>
            <person name="de Baynast K."/>
            <person name="Wissotski M."/>
            <person name="Liu L."/>
            <person name="Talag J."/>
            <person name="Goicoechea J."/>
            <person name="Angelova A."/>
            <person name="Jetty R."/>
            <person name="Kudrna D."/>
            <person name="Golser W."/>
            <person name="Rivera L."/>
            <person name="Zhang J."/>
            <person name="Wing R."/>
        </authorList>
    </citation>
    <scope>NUCLEOTIDE SEQUENCE</scope>
</reference>
<keyword evidence="3" id="KW-1185">Reference proteome</keyword>
<sequence>MPHRRIGAAAVAAGHQRLSIVIGVGTAASLLLLGIVAIFINHKHKKWRAKKQREKYLKKNRGQLLEQLVTQRADIAE</sequence>
<reference evidence="2" key="3">
    <citation type="submission" date="2015-04" db="UniProtKB">
        <authorList>
            <consortium name="EnsemblPlants"/>
        </authorList>
    </citation>
    <scope>IDENTIFICATION</scope>
</reference>
<dbReference type="Proteomes" id="UP000032180">
    <property type="component" value="Chromosome 9"/>
</dbReference>
<proteinExistence type="predicted"/>
<dbReference type="AlphaFoldDB" id="A0A0D9XGU0"/>